<accession>A0A8J5TK18</accession>
<keyword evidence="2" id="KW-1185">Reference proteome</keyword>
<name>A0A8J5TK18_HOMAM</name>
<organism evidence="1 2">
    <name type="scientific">Homarus americanus</name>
    <name type="common">American lobster</name>
    <dbReference type="NCBI Taxonomy" id="6706"/>
    <lineage>
        <taxon>Eukaryota</taxon>
        <taxon>Metazoa</taxon>
        <taxon>Ecdysozoa</taxon>
        <taxon>Arthropoda</taxon>
        <taxon>Crustacea</taxon>
        <taxon>Multicrustacea</taxon>
        <taxon>Malacostraca</taxon>
        <taxon>Eumalacostraca</taxon>
        <taxon>Eucarida</taxon>
        <taxon>Decapoda</taxon>
        <taxon>Pleocyemata</taxon>
        <taxon>Astacidea</taxon>
        <taxon>Nephropoidea</taxon>
        <taxon>Nephropidae</taxon>
        <taxon>Homarus</taxon>
    </lineage>
</organism>
<proteinExistence type="predicted"/>
<gene>
    <name evidence="1" type="ORF">Hamer_G025662</name>
</gene>
<evidence type="ECO:0000313" key="1">
    <source>
        <dbReference type="EMBL" id="KAG7173492.1"/>
    </source>
</evidence>
<protein>
    <submittedName>
        <fullName evidence="1">Uncharacterized protein</fullName>
    </submittedName>
</protein>
<dbReference type="AlphaFoldDB" id="A0A8J5TK18"/>
<evidence type="ECO:0000313" key="2">
    <source>
        <dbReference type="Proteomes" id="UP000747542"/>
    </source>
</evidence>
<dbReference type="Proteomes" id="UP000747542">
    <property type="component" value="Unassembled WGS sequence"/>
</dbReference>
<comment type="caution">
    <text evidence="1">The sequence shown here is derived from an EMBL/GenBank/DDBJ whole genome shotgun (WGS) entry which is preliminary data.</text>
</comment>
<sequence length="145" mass="16492">MKVPVRHKIYKKVIAKQPLHLTHVERVVQDVLSTNYYPEIVTTTVVIPQVRVVTDYEVERVTLYRPVVVKAKKVIPKPVIRHEIEEVVENVVIYDTVTSAVVLPSYETAIQVVYSTVVVPNLIPHIEHVVEYTTIVSTICPGYGH</sequence>
<reference evidence="1" key="1">
    <citation type="journal article" date="2021" name="Sci. Adv.">
        <title>The American lobster genome reveals insights on longevity, neural, and immune adaptations.</title>
        <authorList>
            <person name="Polinski J.M."/>
            <person name="Zimin A.V."/>
            <person name="Clark K.F."/>
            <person name="Kohn A.B."/>
            <person name="Sadowski N."/>
            <person name="Timp W."/>
            <person name="Ptitsyn A."/>
            <person name="Khanna P."/>
            <person name="Romanova D.Y."/>
            <person name="Williams P."/>
            <person name="Greenwood S.J."/>
            <person name="Moroz L.L."/>
            <person name="Walt D.R."/>
            <person name="Bodnar A.G."/>
        </authorList>
    </citation>
    <scope>NUCLEOTIDE SEQUENCE</scope>
    <source>
        <strain evidence="1">GMGI-L3</strain>
    </source>
</reference>
<dbReference type="EMBL" id="JAHLQT010009683">
    <property type="protein sequence ID" value="KAG7173492.1"/>
    <property type="molecule type" value="Genomic_DNA"/>
</dbReference>